<keyword evidence="4" id="KW-0963">Cytoplasm</keyword>
<evidence type="ECO:0000256" key="7">
    <source>
        <dbReference type="ARBA" id="ARBA00022741"/>
    </source>
</evidence>
<dbReference type="Pfam" id="PF01428">
    <property type="entry name" value="zf-AN1"/>
    <property type="match status" value="1"/>
</dbReference>
<keyword evidence="9" id="KW-0862">Zinc</keyword>
<evidence type="ECO:0000256" key="2">
    <source>
        <dbReference type="ARBA" id="ARBA00009636"/>
    </source>
</evidence>
<dbReference type="FunFam" id="1.10.287.600:FF:000004">
    <property type="entry name" value="Tubulin gamma chain"/>
    <property type="match status" value="1"/>
</dbReference>
<dbReference type="InterPro" id="IPR008280">
    <property type="entry name" value="Tub_FtsZ_C"/>
</dbReference>
<keyword evidence="7" id="KW-0547">Nucleotide-binding</keyword>
<dbReference type="Proteomes" id="UP001141434">
    <property type="component" value="Unassembled WGS sequence"/>
</dbReference>
<dbReference type="InterPro" id="IPR003008">
    <property type="entry name" value="Tubulin_FtsZ_GTPase"/>
</dbReference>
<evidence type="ECO:0000259" key="15">
    <source>
        <dbReference type="SMART" id="SM00864"/>
    </source>
</evidence>
<dbReference type="SUPFAM" id="SSF55307">
    <property type="entry name" value="Tubulin C-terminal domain-like"/>
    <property type="match status" value="1"/>
</dbReference>
<evidence type="ECO:0000256" key="8">
    <source>
        <dbReference type="ARBA" id="ARBA00022771"/>
    </source>
</evidence>
<dbReference type="InterPro" id="IPR000217">
    <property type="entry name" value="Tubulin"/>
</dbReference>
<sequence length="793" mass="87534">MDTLGMIYTAAEIANLDPRRGMRKYNVLVINPNCSTDMTDALNPILDSLNYGDVHFDYFTAPQEKIAVNGTWCDPIPSINSGEESAKSALNCWQVREFLDRYDAFLVACYSAHPLVGMLREDIQSLEETSPNTRNKYVTGIFEASITAALSMISAFTLEKPVSPEQGLHKHQIPDTFGIITTGHAWKEELGNAVTDMLVGMAQAPSTRFAGVETTGLTAIELHTTPPEEVKRRISEATQRLIQNASNPVQAICLGCAGMAGMEEAVREGCIQAYGEKEGRRVRIVDGVVAGAGNLVTACKAEVLMLISALQPEKSSRSKPASAATTFWQQLCQEHGISQDGNLEEFATEGGDRKDVFFYQSDDTRYIPRAILLDLEPRVLHGIQSGPYRNIYNPENFFVGEQGSGAGNNWGTGYAAGEGVQEEIFDMIDREADGSDSLEGFMLLHSIAGGTGSGLGSFILERMNDRFPKKLIQTYSVFPDTQSPDVVVNPYNSVLTMRRLTQDADSVVVLDNGALSRIAADRLHVQKPLFHQTNQLVSTVMSASTTTLRYPGYMHNDLAGIIASLIPTPRSHFLLTSYTPFTGDNIEQAKTVRKTTVLDVMRRLLQPKNRMVSINPSKSSCYISILNIIQGEADPTDVHKSLLRIRERRLASFIPWGPASIQVALTKKSPYLQNTHRVSGLMLANHTSVATLFKRIVQQYDRLRKRNAFMEQYKKEAPFSDGLGEFDEARAVDCTKPAQRIVGDCSFCHGHFCSAHRMLEAHTCTGLEDCKKESHARNADKLNSERTVVVKGV</sequence>
<evidence type="ECO:0000313" key="17">
    <source>
        <dbReference type="EMBL" id="KAJ5091518.1"/>
    </source>
</evidence>
<dbReference type="PRINTS" id="PR01164">
    <property type="entry name" value="GAMMATUBULIN"/>
</dbReference>
<evidence type="ECO:0000256" key="5">
    <source>
        <dbReference type="ARBA" id="ARBA00022701"/>
    </source>
</evidence>
<keyword evidence="8" id="KW-0863">Zinc-finger</keyword>
<evidence type="ECO:0000256" key="10">
    <source>
        <dbReference type="ARBA" id="ARBA00023134"/>
    </source>
</evidence>
<reference evidence="17" key="1">
    <citation type="submission" date="2022-11" db="EMBL/GenBank/DDBJ databases">
        <authorList>
            <person name="Petersen C."/>
        </authorList>
    </citation>
    <scope>NUCLEOTIDE SEQUENCE</scope>
    <source>
        <strain evidence="17">IBT 34128</strain>
    </source>
</reference>
<gene>
    <name evidence="17" type="ORF">NUU61_006388</name>
</gene>
<dbReference type="RefSeq" id="XP_056509716.1">
    <property type="nucleotide sequence ID" value="XM_056656916.1"/>
</dbReference>
<evidence type="ECO:0000256" key="11">
    <source>
        <dbReference type="ARBA" id="ARBA00023212"/>
    </source>
</evidence>
<evidence type="ECO:0000259" key="14">
    <source>
        <dbReference type="SMART" id="SM00154"/>
    </source>
</evidence>
<dbReference type="InterPro" id="IPR000058">
    <property type="entry name" value="Znf_AN1"/>
</dbReference>
<dbReference type="GO" id="GO:0000930">
    <property type="term" value="C:gamma-tubulin complex"/>
    <property type="evidence" value="ECO:0007669"/>
    <property type="project" value="InterPro"/>
</dbReference>
<accession>A0A9W9F0U1</accession>
<organism evidence="17 18">
    <name type="scientific">Penicillium alfredii</name>
    <dbReference type="NCBI Taxonomy" id="1506179"/>
    <lineage>
        <taxon>Eukaryota</taxon>
        <taxon>Fungi</taxon>
        <taxon>Dikarya</taxon>
        <taxon>Ascomycota</taxon>
        <taxon>Pezizomycotina</taxon>
        <taxon>Eurotiomycetes</taxon>
        <taxon>Eurotiomycetidae</taxon>
        <taxon>Eurotiales</taxon>
        <taxon>Aspergillaceae</taxon>
        <taxon>Penicillium</taxon>
    </lineage>
</organism>
<dbReference type="OrthoDB" id="10249382at2759"/>
<dbReference type="GO" id="GO:0008270">
    <property type="term" value="F:zinc ion binding"/>
    <property type="evidence" value="ECO:0007669"/>
    <property type="project" value="UniProtKB-KW"/>
</dbReference>
<dbReference type="InterPro" id="IPR023123">
    <property type="entry name" value="Tubulin_C"/>
</dbReference>
<evidence type="ECO:0000256" key="12">
    <source>
        <dbReference type="ARBA" id="ARBA00033229"/>
    </source>
</evidence>
<dbReference type="SMART" id="SM00864">
    <property type="entry name" value="Tubulin"/>
    <property type="match status" value="1"/>
</dbReference>
<dbReference type="SMART" id="SM00865">
    <property type="entry name" value="Tubulin_C"/>
    <property type="match status" value="1"/>
</dbReference>
<keyword evidence="11" id="KW-0206">Cytoskeleton</keyword>
<dbReference type="InterPro" id="IPR015942">
    <property type="entry name" value="Asp/Glu/hydantoin_racemase"/>
</dbReference>
<dbReference type="Gene3D" id="4.10.1110.10">
    <property type="entry name" value="AN1-like Zinc finger"/>
    <property type="match status" value="1"/>
</dbReference>
<keyword evidence="10" id="KW-0342">GTP-binding</keyword>
<dbReference type="Gene3D" id="3.30.1330.20">
    <property type="entry name" value="Tubulin/FtsZ, C-terminal domain"/>
    <property type="match status" value="1"/>
</dbReference>
<dbReference type="GO" id="GO:0005525">
    <property type="term" value="F:GTP binding"/>
    <property type="evidence" value="ECO:0007669"/>
    <property type="project" value="UniProtKB-KW"/>
</dbReference>
<feature type="domain" description="AN1-type" evidence="14">
    <location>
        <begin position="734"/>
        <end position="769"/>
    </location>
</feature>
<dbReference type="SMART" id="SM00154">
    <property type="entry name" value="ZnF_AN1"/>
    <property type="match status" value="1"/>
</dbReference>
<evidence type="ECO:0000256" key="13">
    <source>
        <dbReference type="ARBA" id="ARBA00038414"/>
    </source>
</evidence>
<dbReference type="SUPFAM" id="SSF118310">
    <property type="entry name" value="AN1-like Zinc finger"/>
    <property type="match status" value="1"/>
</dbReference>
<dbReference type="Pfam" id="PF03953">
    <property type="entry name" value="Tubulin_C"/>
    <property type="match status" value="1"/>
</dbReference>
<protein>
    <recommendedName>
        <fullName evidence="3">Tubulin gamma chain</fullName>
    </recommendedName>
    <alternativeName>
        <fullName evidence="12">Gamma-tubulin</fullName>
    </alternativeName>
</protein>
<dbReference type="PRINTS" id="PR01161">
    <property type="entry name" value="TUBULIN"/>
</dbReference>
<evidence type="ECO:0000256" key="3">
    <source>
        <dbReference type="ARBA" id="ARBA00018848"/>
    </source>
</evidence>
<dbReference type="FunFam" id="3.30.1330.20:FF:000003">
    <property type="entry name" value="Tubulin gamma chain"/>
    <property type="match status" value="1"/>
</dbReference>
<dbReference type="AlphaFoldDB" id="A0A9W9F0U1"/>
<dbReference type="GO" id="GO:0047661">
    <property type="term" value="F:amino-acid racemase activity"/>
    <property type="evidence" value="ECO:0007669"/>
    <property type="project" value="InterPro"/>
</dbReference>
<dbReference type="CDD" id="cd02188">
    <property type="entry name" value="gamma_tubulin"/>
    <property type="match status" value="1"/>
</dbReference>
<proteinExistence type="inferred from homology"/>
<dbReference type="Gene3D" id="3.40.50.1440">
    <property type="entry name" value="Tubulin/FtsZ, GTPase domain"/>
    <property type="match status" value="1"/>
</dbReference>
<keyword evidence="5" id="KW-0493">Microtubule</keyword>
<keyword evidence="6" id="KW-0479">Metal-binding</keyword>
<reference evidence="17" key="2">
    <citation type="journal article" date="2023" name="IMA Fungus">
        <title>Comparative genomic study of the Penicillium genus elucidates a diverse pangenome and 15 lateral gene transfer events.</title>
        <authorList>
            <person name="Petersen C."/>
            <person name="Sorensen T."/>
            <person name="Nielsen M.R."/>
            <person name="Sondergaard T.E."/>
            <person name="Sorensen J.L."/>
            <person name="Fitzpatrick D.A."/>
            <person name="Frisvad J.C."/>
            <person name="Nielsen K.L."/>
        </authorList>
    </citation>
    <scope>NUCLEOTIDE SEQUENCE</scope>
    <source>
        <strain evidence="17">IBT 34128</strain>
    </source>
</reference>
<dbReference type="EMBL" id="JAPMSZ010000009">
    <property type="protein sequence ID" value="KAJ5091518.1"/>
    <property type="molecule type" value="Genomic_DNA"/>
</dbReference>
<evidence type="ECO:0000256" key="6">
    <source>
        <dbReference type="ARBA" id="ARBA00022723"/>
    </source>
</evidence>
<dbReference type="PANTHER" id="PTHR11588">
    <property type="entry name" value="TUBULIN"/>
    <property type="match status" value="1"/>
</dbReference>
<dbReference type="GO" id="GO:0000278">
    <property type="term" value="P:mitotic cell cycle"/>
    <property type="evidence" value="ECO:0007669"/>
    <property type="project" value="UniProtKB-ARBA"/>
</dbReference>
<dbReference type="PROSITE" id="PS00227">
    <property type="entry name" value="TUBULIN"/>
    <property type="match status" value="1"/>
</dbReference>
<evidence type="ECO:0000256" key="9">
    <source>
        <dbReference type="ARBA" id="ARBA00022833"/>
    </source>
</evidence>
<dbReference type="GO" id="GO:0005816">
    <property type="term" value="C:spindle pole body"/>
    <property type="evidence" value="ECO:0007669"/>
    <property type="project" value="UniProtKB-SubCell"/>
</dbReference>
<dbReference type="Pfam" id="PF01177">
    <property type="entry name" value="Asp_Glu_race"/>
    <property type="match status" value="1"/>
</dbReference>
<dbReference type="Gene3D" id="3.40.50.12500">
    <property type="match status" value="1"/>
</dbReference>
<dbReference type="Pfam" id="PF00091">
    <property type="entry name" value="Tubulin"/>
    <property type="match status" value="1"/>
</dbReference>
<dbReference type="GeneID" id="81396085"/>
<dbReference type="InterPro" id="IPR018316">
    <property type="entry name" value="Tubulin/FtsZ_2-layer-sand-dom"/>
</dbReference>
<feature type="domain" description="Tubulin/FtsZ 2-layer sandwich" evidence="16">
    <location>
        <begin position="554"/>
        <end position="698"/>
    </location>
</feature>
<feature type="domain" description="Tubulin/FtsZ GTPase" evidence="15">
    <location>
        <begin position="354"/>
        <end position="552"/>
    </location>
</feature>
<dbReference type="FunFam" id="3.40.50.1440:FF:000012">
    <property type="entry name" value="Tubulin gamma chain"/>
    <property type="match status" value="1"/>
</dbReference>
<comment type="similarity">
    <text evidence="2">Belongs to the tubulin family.</text>
</comment>
<comment type="subcellular location">
    <subcellularLocation>
        <location evidence="1">Cytoplasm</location>
        <location evidence="1">Cytoskeleton</location>
        <location evidence="1">Microtubule organizing center</location>
        <location evidence="1">Spindle pole body</location>
    </subcellularLocation>
</comment>
<name>A0A9W9F0U1_9EURO</name>
<evidence type="ECO:0000256" key="1">
    <source>
        <dbReference type="ARBA" id="ARBA00004317"/>
    </source>
</evidence>
<evidence type="ECO:0000256" key="4">
    <source>
        <dbReference type="ARBA" id="ARBA00022490"/>
    </source>
</evidence>
<dbReference type="GO" id="GO:0007020">
    <property type="term" value="P:microtubule nucleation"/>
    <property type="evidence" value="ECO:0007669"/>
    <property type="project" value="InterPro"/>
</dbReference>
<evidence type="ECO:0000313" key="18">
    <source>
        <dbReference type="Proteomes" id="UP001141434"/>
    </source>
</evidence>
<dbReference type="SUPFAM" id="SSF52490">
    <property type="entry name" value="Tubulin nucleotide-binding domain-like"/>
    <property type="match status" value="1"/>
</dbReference>
<comment type="similarity">
    <text evidence="13">Belongs to the HyuE racemase family.</text>
</comment>
<comment type="caution">
    <text evidence="17">The sequence shown here is derived from an EMBL/GenBank/DDBJ whole genome shotgun (WGS) entry which is preliminary data.</text>
</comment>
<dbReference type="Gene3D" id="1.10.287.600">
    <property type="entry name" value="Helix hairpin bin"/>
    <property type="match status" value="1"/>
</dbReference>
<dbReference type="InterPro" id="IPR002454">
    <property type="entry name" value="Gamma_tubulin"/>
</dbReference>
<dbReference type="GO" id="GO:0005874">
    <property type="term" value="C:microtubule"/>
    <property type="evidence" value="ECO:0007669"/>
    <property type="project" value="UniProtKB-KW"/>
</dbReference>
<dbReference type="InterPro" id="IPR037103">
    <property type="entry name" value="Tubulin/FtsZ-like_C"/>
</dbReference>
<dbReference type="InterPro" id="IPR036525">
    <property type="entry name" value="Tubulin/FtsZ_GTPase_sf"/>
</dbReference>
<dbReference type="GO" id="GO:0031122">
    <property type="term" value="P:cytoplasmic microtubule organization"/>
    <property type="evidence" value="ECO:0007669"/>
    <property type="project" value="InterPro"/>
</dbReference>
<keyword evidence="18" id="KW-1185">Reference proteome</keyword>
<dbReference type="InterPro" id="IPR035896">
    <property type="entry name" value="AN1-like_Znf"/>
</dbReference>
<dbReference type="InterPro" id="IPR017975">
    <property type="entry name" value="Tubulin_CS"/>
</dbReference>
<dbReference type="InterPro" id="IPR053714">
    <property type="entry name" value="Iso_Racemase_Enz_sf"/>
</dbReference>
<evidence type="ECO:0000259" key="16">
    <source>
        <dbReference type="SMART" id="SM00865"/>
    </source>
</evidence>